<dbReference type="Proteomes" id="UP000284706">
    <property type="component" value="Unassembled WGS sequence"/>
</dbReference>
<dbReference type="STRING" id="231916.A0A409VFN0"/>
<dbReference type="EMBL" id="NHYE01005658">
    <property type="protein sequence ID" value="PPQ65063.1"/>
    <property type="molecule type" value="Genomic_DNA"/>
</dbReference>
<dbReference type="InterPro" id="IPR002218">
    <property type="entry name" value="MnmG-rel"/>
</dbReference>
<dbReference type="FunFam" id="3.30.1180.20:FF:000001">
    <property type="entry name" value="Dihydroxyacetone kinase 1"/>
    <property type="match status" value="1"/>
</dbReference>
<dbReference type="Gene3D" id="1.25.40.340">
    <property type="match status" value="1"/>
</dbReference>
<evidence type="ECO:0000256" key="7">
    <source>
        <dbReference type="ARBA" id="ARBA00022679"/>
    </source>
</evidence>
<dbReference type="Gene3D" id="3.30.1180.20">
    <property type="entry name" value="Dihydroxyacetone kinase, domain 2"/>
    <property type="match status" value="1"/>
</dbReference>
<evidence type="ECO:0000256" key="2">
    <source>
        <dbReference type="ARBA" id="ARBA00003264"/>
    </source>
</evidence>
<comment type="catalytic activity">
    <reaction evidence="14">
        <text>D-glyceraldehyde + ATP = D-glyceraldehyde 3-phosphate + ADP + H(+)</text>
        <dbReference type="Rhea" id="RHEA:13941"/>
        <dbReference type="ChEBI" id="CHEBI:15378"/>
        <dbReference type="ChEBI" id="CHEBI:17378"/>
        <dbReference type="ChEBI" id="CHEBI:30616"/>
        <dbReference type="ChEBI" id="CHEBI:59776"/>
        <dbReference type="ChEBI" id="CHEBI:456216"/>
        <dbReference type="EC" id="2.7.1.28"/>
    </reaction>
</comment>
<evidence type="ECO:0000313" key="21">
    <source>
        <dbReference type="Proteomes" id="UP000284706"/>
    </source>
</evidence>
<dbReference type="InterPro" id="IPR012734">
    <property type="entry name" value="DhaK_ATP"/>
</dbReference>
<dbReference type="FunCoup" id="A0A409VFN0">
    <property type="interactions" value="437"/>
</dbReference>
<keyword evidence="9" id="KW-0547">Nucleotide-binding</keyword>
<dbReference type="Pfam" id="PF13932">
    <property type="entry name" value="SAM_GIDA_C"/>
    <property type="match status" value="1"/>
</dbReference>
<dbReference type="FunFam" id="1.25.40.340:FF:000002">
    <property type="entry name" value="Dihydroxyacetone kinase, L subunit"/>
    <property type="match status" value="1"/>
</dbReference>
<dbReference type="NCBIfam" id="TIGR02361">
    <property type="entry name" value="dak_ATP"/>
    <property type="match status" value="1"/>
</dbReference>
<comment type="similarity">
    <text evidence="4">Belongs to the MnmG family.</text>
</comment>
<dbReference type="GO" id="GO:0070899">
    <property type="term" value="P:mitochondrial tRNA wobble uridine modification"/>
    <property type="evidence" value="ECO:0007669"/>
    <property type="project" value="UniProtKB-ARBA"/>
</dbReference>
<evidence type="ECO:0000256" key="8">
    <source>
        <dbReference type="ARBA" id="ARBA00022694"/>
    </source>
</evidence>
<comment type="similarity">
    <text evidence="5">Belongs to the dihydroxyacetone kinase (DAK) family.</text>
</comment>
<comment type="cofactor">
    <cofactor evidence="1">
        <name>FAD</name>
        <dbReference type="ChEBI" id="CHEBI:57692"/>
    </cofactor>
</comment>
<dbReference type="InterPro" id="IPR036117">
    <property type="entry name" value="DhaL_dom_sf"/>
</dbReference>
<keyword evidence="13" id="KW-0067">ATP-binding</keyword>
<evidence type="ECO:0000256" key="1">
    <source>
        <dbReference type="ARBA" id="ARBA00001974"/>
    </source>
</evidence>
<feature type="domain" description="DhaL" evidence="18">
    <location>
        <begin position="391"/>
        <end position="592"/>
    </location>
</feature>
<dbReference type="SUPFAM" id="SSF51905">
    <property type="entry name" value="FAD/NAD(P)-binding domain"/>
    <property type="match status" value="1"/>
</dbReference>
<keyword evidence="7" id="KW-0808">Transferase</keyword>
<dbReference type="PROSITE" id="PS01281">
    <property type="entry name" value="GIDA_2"/>
    <property type="match status" value="1"/>
</dbReference>
<dbReference type="InterPro" id="IPR020595">
    <property type="entry name" value="MnmG-rel_CS"/>
</dbReference>
<protein>
    <submittedName>
        <fullName evidence="20">Uncharacterized protein</fullName>
    </submittedName>
</protein>
<dbReference type="Pfam" id="PF02733">
    <property type="entry name" value="Dak1"/>
    <property type="match status" value="1"/>
</dbReference>
<evidence type="ECO:0000259" key="19">
    <source>
        <dbReference type="PROSITE" id="PS51481"/>
    </source>
</evidence>
<feature type="domain" description="DhaK" evidence="19">
    <location>
        <begin position="9"/>
        <end position="347"/>
    </location>
</feature>
<dbReference type="PROSITE" id="PS51481">
    <property type="entry name" value="DHAK"/>
    <property type="match status" value="1"/>
</dbReference>
<evidence type="ECO:0000256" key="10">
    <source>
        <dbReference type="ARBA" id="ARBA00022777"/>
    </source>
</evidence>
<dbReference type="GO" id="GO:0050354">
    <property type="term" value="F:triokinase activity"/>
    <property type="evidence" value="ECO:0007669"/>
    <property type="project" value="UniProtKB-EC"/>
</dbReference>
<sequence length="1312" mass="141244">MTDRHVFSDHTTLVLKSISGLVNTQPNLAAIPTIKTVINADHDDNKVTLICGGGSGHEPGSTGFVGRGLLSASVCGDVFASPSARQVYGAIKALPSKKGTLLIITNYTGDNLHFGLACQQARADGLQNVDILPVGDDVSVGRSKGALVGRRALAGTILVCKILGAASEADWSFDDIRKLGQGVTGAIASIACTLGHCHVPGRTEYSIIPQDTLEIGLGLHNEPGVWVVSPQPSSSDLIARMLKLILDMDDPERAFVPFSPSDEVVLFVNNMGGMSTLEMYAIVDETLLQLENQGYKPVRVFCGPFMGSLNAPGFSITLLNLALISKTVSSVEELLQLIDAPHASAAWPSSNIYSTPESIRKRTRQERFIHVPEETTELPATSGPSLHVTPEKLTSVLKHAAQAVYDAEPDLTRWDTIVGDGDCGETCANGAKAVLKAVDEGLGSDGDVVEVLRRLTRLVDESCGGTLGAIYSIFLAALTSEVRERASSLHASTSLDLTFWASSASAAIETLKRSTAARVGHRTVMDALIPFVDALAKASSFGDAVQACREGGEGTAKLTAKLGRATYVTDNGNLPPDPGAMTLYFSGTALLFMLRVNRTACVRRALNRFYAQHAEANNAPYYDVCVIGGGHAGCEAAAGAARTGARTVLLTQKLETVGELSCNPSIGGVGKGTLVREVDALDGLMGRVADKAGIQFQILNRTKGPAVWGPRAQVDRKLYKKNMQELLFNYPGLHVRAGSVFDLVFDRHSTPGNIWGKVIGVKLGNQEIIHCSQVVICTGTFLSGEIHLGMKRFPAGRLGDDPSIGLSASLNAAGFKLGRLQTGTPARLDRNTIDFSNMAKQVGDVTPSPFSYLNPSVDNADNQVFCYQTNTTPLTHQIVKDNLHLSVHIQETRKGGHSCHPLVLHPLNTSCSRSSHTVWLEPEGYDSDVIYPNGISCSLPEEVQEPMMRTIPGLENVKMVKPAYGVEYDYIDPRELGRMSLLFPKLRMVLRMNFSDIGDQPSQGYSRFSSSSFQSDAFIQGLFLAGQINGTTGYEEAAAQGVIAGINAGLAAQGRPPLILTRADGFTGVMIDDLIVKGAEEPYRMFTSRSEYRMSIRSDNADLRLTEKGRLAGAVSDKRWKAFEEVKGSMEEAKTLLKATSLSPQGWTAHGFSVQMDGVKRSAFHLLRHPNVTLDQLTEVIPQLKNFHPGILARIGIEGESLFLSYLCACLTSRFLQLGQYEAHLVRQEADVKAFSEDESLLLDPHLDYSAVQGLSSEVIEKLFIVKPTTIGAAKRMEGMTPTSLIALLKHAKRTWNQGASERLAAAQAQLS</sequence>
<evidence type="ECO:0000256" key="5">
    <source>
        <dbReference type="ARBA" id="ARBA00008757"/>
    </source>
</evidence>
<keyword evidence="21" id="KW-1185">Reference proteome</keyword>
<evidence type="ECO:0000256" key="6">
    <source>
        <dbReference type="ARBA" id="ARBA00022630"/>
    </source>
</evidence>
<dbReference type="GO" id="GO:0005524">
    <property type="term" value="F:ATP binding"/>
    <property type="evidence" value="ECO:0007669"/>
    <property type="project" value="UniProtKB-KW"/>
</dbReference>
<evidence type="ECO:0000256" key="11">
    <source>
        <dbReference type="ARBA" id="ARBA00022798"/>
    </source>
</evidence>
<dbReference type="PROSITE" id="PS51480">
    <property type="entry name" value="DHAL"/>
    <property type="match status" value="1"/>
</dbReference>
<feature type="binding site" evidence="17">
    <location>
        <begin position="54"/>
        <end position="57"/>
    </location>
    <ligand>
        <name>substrate</name>
    </ligand>
</feature>
<dbReference type="Gene3D" id="3.40.50.10440">
    <property type="entry name" value="Dihydroxyacetone kinase, domain 1"/>
    <property type="match status" value="1"/>
</dbReference>
<keyword evidence="12" id="KW-0274">FAD</keyword>
<dbReference type="PANTHER" id="PTHR11806">
    <property type="entry name" value="GLUCOSE INHIBITED DIVISION PROTEIN A"/>
    <property type="match status" value="1"/>
</dbReference>
<dbReference type="GO" id="GO:0030488">
    <property type="term" value="P:tRNA methylation"/>
    <property type="evidence" value="ECO:0007669"/>
    <property type="project" value="TreeGrafter"/>
</dbReference>
<evidence type="ECO:0000256" key="13">
    <source>
        <dbReference type="ARBA" id="ARBA00022840"/>
    </source>
</evidence>
<evidence type="ECO:0000313" key="20">
    <source>
        <dbReference type="EMBL" id="PPQ65063.1"/>
    </source>
</evidence>
<evidence type="ECO:0000256" key="3">
    <source>
        <dbReference type="ARBA" id="ARBA00004778"/>
    </source>
</evidence>
<dbReference type="FunFam" id="3.40.50.10440:FF:000001">
    <property type="entry name" value="Dihydroxyacetone kinase, DhaK subunit"/>
    <property type="match status" value="1"/>
</dbReference>
<dbReference type="SUPFAM" id="SSF101473">
    <property type="entry name" value="DhaL-like"/>
    <property type="match status" value="1"/>
</dbReference>
<dbReference type="InterPro" id="IPR026904">
    <property type="entry name" value="MnmG_C"/>
</dbReference>
<dbReference type="SMART" id="SM01228">
    <property type="entry name" value="GIDA_assoc_3"/>
    <property type="match status" value="1"/>
</dbReference>
<dbReference type="OrthoDB" id="3329at2759"/>
<comment type="pathway">
    <text evidence="3">Polyol metabolism; glycerol fermentation; glycerone phosphate from glycerol (oxidative route): step 2/2.</text>
</comment>
<dbReference type="Pfam" id="PF02734">
    <property type="entry name" value="Dak2"/>
    <property type="match status" value="1"/>
</dbReference>
<reference evidence="20 21" key="1">
    <citation type="journal article" date="2018" name="Evol. Lett.">
        <title>Horizontal gene cluster transfer increased hallucinogenic mushroom diversity.</title>
        <authorList>
            <person name="Reynolds H.T."/>
            <person name="Vijayakumar V."/>
            <person name="Gluck-Thaler E."/>
            <person name="Korotkin H.B."/>
            <person name="Matheny P.B."/>
            <person name="Slot J.C."/>
        </authorList>
    </citation>
    <scope>NUCLEOTIDE SEQUENCE [LARGE SCALE GENOMIC DNA]</scope>
    <source>
        <strain evidence="20 21">SRW20</strain>
    </source>
</reference>
<dbReference type="GO" id="GO:0019588">
    <property type="term" value="P:anaerobic glycerol catabolic process"/>
    <property type="evidence" value="ECO:0007669"/>
    <property type="project" value="UniProtKB-UniPathway"/>
</dbReference>
<evidence type="ECO:0000256" key="17">
    <source>
        <dbReference type="PIRSR" id="PIRSR612734-2"/>
    </source>
</evidence>
<feature type="active site" description="Tele-hemiaminal-histidine intermediate" evidence="16">
    <location>
        <position position="220"/>
    </location>
</feature>
<name>A0A409VFN0_9AGAR</name>
<dbReference type="GO" id="GO:0005739">
    <property type="term" value="C:mitochondrion"/>
    <property type="evidence" value="ECO:0007669"/>
    <property type="project" value="GOC"/>
</dbReference>
<feature type="binding site" evidence="17">
    <location>
        <position position="110"/>
    </location>
    <ligand>
        <name>substrate</name>
    </ligand>
</feature>
<evidence type="ECO:0000256" key="12">
    <source>
        <dbReference type="ARBA" id="ARBA00022827"/>
    </source>
</evidence>
<dbReference type="InterPro" id="IPR049312">
    <property type="entry name" value="GIDA_C_N"/>
</dbReference>
<dbReference type="PANTHER" id="PTHR11806:SF0">
    <property type="entry name" value="PROTEIN MTO1 HOMOLOG, MITOCHONDRIAL"/>
    <property type="match status" value="1"/>
</dbReference>
<evidence type="ECO:0000256" key="14">
    <source>
        <dbReference type="ARBA" id="ARBA00047974"/>
    </source>
</evidence>
<dbReference type="FunFam" id="3.50.50.60:FF:000145">
    <property type="entry name" value="tRNA uridine 5-carboxymethylaminomethyl modification enzyme"/>
    <property type="match status" value="1"/>
</dbReference>
<dbReference type="InterPro" id="IPR044920">
    <property type="entry name" value="MnmG_C_subdom_sf"/>
</dbReference>
<dbReference type="InterPro" id="IPR004007">
    <property type="entry name" value="DhaL_dom"/>
</dbReference>
<dbReference type="InParanoid" id="A0A409VFN0"/>
<keyword evidence="11" id="KW-0319">Glycerol metabolism</keyword>
<evidence type="ECO:0000256" key="15">
    <source>
        <dbReference type="ARBA" id="ARBA00048898"/>
    </source>
</evidence>
<keyword evidence="6" id="KW-0285">Flavoprotein</keyword>
<proteinExistence type="inferred from homology"/>
<evidence type="ECO:0000256" key="9">
    <source>
        <dbReference type="ARBA" id="ARBA00022741"/>
    </source>
</evidence>
<dbReference type="Gene3D" id="3.50.50.60">
    <property type="entry name" value="FAD/NAD(P)-binding domain"/>
    <property type="match status" value="2"/>
</dbReference>
<comment type="function">
    <text evidence="2">Catalyzes both the phosphorylation of dihydroxyacetone and of glyceraldehyde.</text>
</comment>
<evidence type="ECO:0000259" key="18">
    <source>
        <dbReference type="PROSITE" id="PS51480"/>
    </source>
</evidence>
<dbReference type="InterPro" id="IPR036188">
    <property type="entry name" value="FAD/NAD-bd_sf"/>
</dbReference>
<accession>A0A409VFN0</accession>
<dbReference type="InterPro" id="IPR047001">
    <property type="entry name" value="MnmG_C_subdom"/>
</dbReference>
<dbReference type="SMART" id="SM01120">
    <property type="entry name" value="Dak2"/>
    <property type="match status" value="1"/>
</dbReference>
<organism evidence="20 21">
    <name type="scientific">Gymnopilus dilepis</name>
    <dbReference type="NCBI Taxonomy" id="231916"/>
    <lineage>
        <taxon>Eukaryota</taxon>
        <taxon>Fungi</taxon>
        <taxon>Dikarya</taxon>
        <taxon>Basidiomycota</taxon>
        <taxon>Agaricomycotina</taxon>
        <taxon>Agaricomycetes</taxon>
        <taxon>Agaricomycetidae</taxon>
        <taxon>Agaricales</taxon>
        <taxon>Agaricineae</taxon>
        <taxon>Hymenogastraceae</taxon>
        <taxon>Gymnopilus</taxon>
    </lineage>
</organism>
<dbReference type="Pfam" id="PF01134">
    <property type="entry name" value="GIDA"/>
    <property type="match status" value="2"/>
</dbReference>
<dbReference type="FunFam" id="1.10.150.570:FF:000001">
    <property type="entry name" value="tRNA uridine 5-carboxymethylaminomethyl modification enzyme MnmG"/>
    <property type="match status" value="1"/>
</dbReference>
<comment type="caution">
    <text evidence="20">The sequence shown here is derived from an EMBL/GenBank/DDBJ whole genome shotgun (WGS) entry which is preliminary data.</text>
</comment>
<dbReference type="InterPro" id="IPR040131">
    <property type="entry name" value="MnmG_N"/>
</dbReference>
<dbReference type="SUPFAM" id="SSF82549">
    <property type="entry name" value="DAK1/DegV-like"/>
    <property type="match status" value="1"/>
</dbReference>
<comment type="catalytic activity">
    <reaction evidence="15">
        <text>dihydroxyacetone + ATP = dihydroxyacetone phosphate + ADP + H(+)</text>
        <dbReference type="Rhea" id="RHEA:15773"/>
        <dbReference type="ChEBI" id="CHEBI:15378"/>
        <dbReference type="ChEBI" id="CHEBI:16016"/>
        <dbReference type="ChEBI" id="CHEBI:30616"/>
        <dbReference type="ChEBI" id="CHEBI:57642"/>
        <dbReference type="ChEBI" id="CHEBI:456216"/>
        <dbReference type="EC" id="2.7.1.29"/>
    </reaction>
</comment>
<dbReference type="GO" id="GO:0050660">
    <property type="term" value="F:flavin adenine dinucleotide binding"/>
    <property type="evidence" value="ECO:0007669"/>
    <property type="project" value="InterPro"/>
</dbReference>
<evidence type="ECO:0000256" key="4">
    <source>
        <dbReference type="ARBA" id="ARBA00007653"/>
    </source>
</evidence>
<gene>
    <name evidence="20" type="ORF">CVT26_015759</name>
</gene>
<dbReference type="InterPro" id="IPR004006">
    <property type="entry name" value="DhaK_dom"/>
</dbReference>
<keyword evidence="10" id="KW-0418">Kinase</keyword>
<evidence type="ECO:0000256" key="16">
    <source>
        <dbReference type="PIRSR" id="PIRSR612734-1"/>
    </source>
</evidence>
<dbReference type="UniPathway" id="UPA00617">
    <property type="reaction ID" value="UER00669"/>
</dbReference>
<dbReference type="Pfam" id="PF21680">
    <property type="entry name" value="GIDA_C_1st"/>
    <property type="match status" value="1"/>
</dbReference>
<keyword evidence="8" id="KW-0819">tRNA processing</keyword>
<dbReference type="GO" id="GO:0004371">
    <property type="term" value="F:glycerone kinase activity"/>
    <property type="evidence" value="ECO:0007669"/>
    <property type="project" value="UniProtKB-EC"/>
</dbReference>
<dbReference type="Gene3D" id="1.10.150.570">
    <property type="entry name" value="GidA associated domain, C-terminal subdomain"/>
    <property type="match status" value="1"/>
</dbReference>